<evidence type="ECO:0000313" key="3">
    <source>
        <dbReference type="Proteomes" id="UP000031575"/>
    </source>
</evidence>
<dbReference type="AlphaFoldDB" id="A0A0C2IRY7"/>
<dbReference type="EMBL" id="AWTV01000010">
    <property type="protein sequence ID" value="KIH87767.1"/>
    <property type="molecule type" value="Genomic_DNA"/>
</dbReference>
<dbReference type="VEuPathDB" id="FungiDB:SPBR_05413"/>
<name>A0A0C2IRY7_9PEZI</name>
<organism evidence="2 3">
    <name type="scientific">Sporothrix brasiliensis 5110</name>
    <dbReference type="NCBI Taxonomy" id="1398154"/>
    <lineage>
        <taxon>Eukaryota</taxon>
        <taxon>Fungi</taxon>
        <taxon>Dikarya</taxon>
        <taxon>Ascomycota</taxon>
        <taxon>Pezizomycotina</taxon>
        <taxon>Sordariomycetes</taxon>
        <taxon>Sordariomycetidae</taxon>
        <taxon>Ophiostomatales</taxon>
        <taxon>Ophiostomataceae</taxon>
        <taxon>Sporothrix</taxon>
    </lineage>
</organism>
<dbReference type="HOGENOM" id="CLU_2016703_0_0_1"/>
<evidence type="ECO:0000256" key="1">
    <source>
        <dbReference type="SAM" id="Coils"/>
    </source>
</evidence>
<reference evidence="2 3" key="1">
    <citation type="journal article" date="2014" name="BMC Genomics">
        <title>Comparative genomics of the major fungal agents of human and animal Sporotrichosis: Sporothrix schenckii and Sporothrix brasiliensis.</title>
        <authorList>
            <person name="Teixeira M.M."/>
            <person name="de Almeida L.G."/>
            <person name="Kubitschek-Barreira P."/>
            <person name="Alves F.L."/>
            <person name="Kioshima E.S."/>
            <person name="Abadio A.K."/>
            <person name="Fernandes L."/>
            <person name="Derengowski L.S."/>
            <person name="Ferreira K.S."/>
            <person name="Souza R.C."/>
            <person name="Ruiz J.C."/>
            <person name="de Andrade N.C."/>
            <person name="Paes H.C."/>
            <person name="Nicola A.M."/>
            <person name="Albuquerque P."/>
            <person name="Gerber A.L."/>
            <person name="Martins V.P."/>
            <person name="Peconick L.D."/>
            <person name="Neto A.V."/>
            <person name="Chaucanez C.B."/>
            <person name="Silva P.A."/>
            <person name="Cunha O.L."/>
            <person name="de Oliveira F.F."/>
            <person name="dos Santos T.C."/>
            <person name="Barros A.L."/>
            <person name="Soares M.A."/>
            <person name="de Oliveira L.M."/>
            <person name="Marini M.M."/>
            <person name="Villalobos-Duno H."/>
            <person name="Cunha M.M."/>
            <person name="de Hoog S."/>
            <person name="da Silveira J.F."/>
            <person name="Henrissat B."/>
            <person name="Nino-Vega G.A."/>
            <person name="Cisalpino P.S."/>
            <person name="Mora-Montes H.M."/>
            <person name="Almeida S.R."/>
            <person name="Stajich J.E."/>
            <person name="Lopes-Bezerra L.M."/>
            <person name="Vasconcelos A.T."/>
            <person name="Felipe M.S."/>
        </authorList>
    </citation>
    <scope>NUCLEOTIDE SEQUENCE [LARGE SCALE GENOMIC DNA]</scope>
    <source>
        <strain evidence="2 3">5110</strain>
    </source>
</reference>
<evidence type="ECO:0000313" key="2">
    <source>
        <dbReference type="EMBL" id="KIH87767.1"/>
    </source>
</evidence>
<comment type="caution">
    <text evidence="2">The sequence shown here is derived from an EMBL/GenBank/DDBJ whole genome shotgun (WGS) entry which is preliminary data.</text>
</comment>
<keyword evidence="3" id="KW-1185">Reference proteome</keyword>
<protein>
    <submittedName>
        <fullName evidence="2">Uncharacterized protein</fullName>
    </submittedName>
</protein>
<feature type="coiled-coil region" evidence="1">
    <location>
        <begin position="8"/>
        <end position="42"/>
    </location>
</feature>
<dbReference type="Proteomes" id="UP000031575">
    <property type="component" value="Unassembled WGS sequence"/>
</dbReference>
<gene>
    <name evidence="2" type="ORF">SPBR_05413</name>
</gene>
<dbReference type="GeneID" id="63678610"/>
<sequence>MGLSKRERRDLKKRISEIMTKIDKKTAELDFMTNSLREMSSEDYVLMMSKASGSLERRAREGVDGGSSDNYYNDVDVEALIQEKIRRMEEERIAKAESLDRLWNKLYELQQEERELEGLPRID</sequence>
<proteinExistence type="predicted"/>
<keyword evidence="1" id="KW-0175">Coiled coil</keyword>
<dbReference type="RefSeq" id="XP_040615777.1">
    <property type="nucleotide sequence ID" value="XM_040763689.1"/>
</dbReference>
<accession>A0A0C2IRY7</accession>